<dbReference type="EMBL" id="FBWG01000030">
    <property type="protein sequence ID" value="CUX47204.1"/>
    <property type="molecule type" value="Genomic_DNA"/>
</dbReference>
<evidence type="ECO:0008006" key="7">
    <source>
        <dbReference type="Google" id="ProtNLM"/>
    </source>
</evidence>
<dbReference type="SMART" id="SM01154">
    <property type="entry name" value="DUF1704"/>
    <property type="match status" value="1"/>
</dbReference>
<keyword evidence="4" id="KW-0482">Metalloprotease</keyword>
<dbReference type="InterPro" id="IPR012656">
    <property type="entry name" value="CHP02421_QEGLA"/>
</dbReference>
<dbReference type="InterPro" id="IPR012548">
    <property type="entry name" value="MATCAP"/>
</dbReference>
<protein>
    <recommendedName>
        <fullName evidence="7">Flavohemoglobin expression-modulating QEGLA motif protein</fullName>
    </recommendedName>
</protein>
<dbReference type="Proteomes" id="UP000191987">
    <property type="component" value="Unassembled WGS sequence"/>
</dbReference>
<proteinExistence type="predicted"/>
<evidence type="ECO:0000256" key="1">
    <source>
        <dbReference type="ARBA" id="ARBA00001947"/>
    </source>
</evidence>
<evidence type="ECO:0000313" key="6">
    <source>
        <dbReference type="Proteomes" id="UP000191987"/>
    </source>
</evidence>
<accession>A0A1S7R5A3</accession>
<comment type="cofactor">
    <cofactor evidence="1">
        <name>Zn(2+)</name>
        <dbReference type="ChEBI" id="CHEBI:29105"/>
    </cofactor>
</comment>
<dbReference type="Pfam" id="PF08014">
    <property type="entry name" value="MATCAP"/>
    <property type="match status" value="1"/>
</dbReference>
<dbReference type="GO" id="GO:0008237">
    <property type="term" value="F:metallopeptidase activity"/>
    <property type="evidence" value="ECO:0007669"/>
    <property type="project" value="UniProtKB-KW"/>
</dbReference>
<evidence type="ECO:0000256" key="2">
    <source>
        <dbReference type="ARBA" id="ARBA00022670"/>
    </source>
</evidence>
<dbReference type="AlphaFoldDB" id="A0A1S7R5A3"/>
<evidence type="ECO:0000256" key="3">
    <source>
        <dbReference type="ARBA" id="ARBA00022801"/>
    </source>
</evidence>
<dbReference type="PANTHER" id="PTHR31817">
    <property type="match status" value="1"/>
</dbReference>
<evidence type="ECO:0000313" key="5">
    <source>
        <dbReference type="EMBL" id="CUX47204.1"/>
    </source>
</evidence>
<sequence>MSEVAAMNLSSARSAPSPIADLVDDVLSCLEAGKAIRRDVGKDGRLHIDRPLPFLCLHLTGGTKNLAARDIAAAHASYLIASTIQEAAPLIEAVGTVMRQRFGAFMVLDIGELEHDILLADDSPFLPHYEVSVSATAEPETQNARRVFIKAVCDAEVRFRTPRITRPEPDADPVLRFKNAGLDFPCISVRFAPIYRQPESGADYPGLRVTMIADLFDAGLQAFSSFASGKEALKVTSHRALGRKAFVDAVRRADRSVDDIVSSFDFLLSVTPINARRAFEEFRDGGFQFAPRMLYRPLGVDVEEQKRKLYSVVFDHLEDPVLYNLYREKQQEIDLQLTMLANLHHRTFTDFSRALYGAVEPALLQLALRVLADCPRREETSEIAMVDCYAVAKKSREMVETYLAEDPEFKARVEIRDDLPPGLMVTGEKLLISRHTVMEQRRVEALLSHEIGVHLLTYFNGSFQGLRLFRTGLSGYEGVQEGLAVLAEHLAGGMTRERLRLIAGRVIGCAAMLDGASFVETFRTMTRDHGFDEAGAFNMVLRIYRGGGLSKDAIYLRGLAEVLDHLRRGGALDPFWMGKIAAAHFPVMQELALRGLLRPPGVRPAFLLPARANERLEKIRAGLSIAELATL</sequence>
<dbReference type="GO" id="GO:0006508">
    <property type="term" value="P:proteolysis"/>
    <property type="evidence" value="ECO:0007669"/>
    <property type="project" value="UniProtKB-KW"/>
</dbReference>
<dbReference type="PANTHER" id="PTHR31817:SF0">
    <property type="entry name" value="CHROMOSOME UNDETERMINED SCAFFOLD_67, WHOLE GENOME SHOTGUN SEQUENCE"/>
    <property type="match status" value="1"/>
</dbReference>
<organism evidence="5 6">
    <name type="scientific">Agrobacterium deltaense Zutra 3/1</name>
    <dbReference type="NCBI Taxonomy" id="1183427"/>
    <lineage>
        <taxon>Bacteria</taxon>
        <taxon>Pseudomonadati</taxon>
        <taxon>Pseudomonadota</taxon>
        <taxon>Alphaproteobacteria</taxon>
        <taxon>Hyphomicrobiales</taxon>
        <taxon>Rhizobiaceae</taxon>
        <taxon>Rhizobium/Agrobacterium group</taxon>
        <taxon>Agrobacterium</taxon>
    </lineage>
</organism>
<dbReference type="NCBIfam" id="TIGR02421">
    <property type="entry name" value="QEGLA"/>
    <property type="match status" value="1"/>
</dbReference>
<reference evidence="5 6" key="1">
    <citation type="submission" date="2016-01" db="EMBL/GenBank/DDBJ databases">
        <authorList>
            <person name="Oliw E.H."/>
        </authorList>
    </citation>
    <scope>NUCLEOTIDE SEQUENCE [LARGE SCALE GENOMIC DNA]</scope>
    <source>
        <strain evidence="5 6">Zutra 3-1</strain>
    </source>
</reference>
<name>A0A1S7R5A3_9HYPH</name>
<gene>
    <name evidence="5" type="ORF">AGR7C_Lc120198</name>
</gene>
<keyword evidence="2" id="KW-0645">Protease</keyword>
<keyword evidence="3" id="KW-0378">Hydrolase</keyword>
<evidence type="ECO:0000256" key="4">
    <source>
        <dbReference type="ARBA" id="ARBA00023049"/>
    </source>
</evidence>
<dbReference type="GO" id="GO:0080164">
    <property type="term" value="P:regulation of nitric oxide metabolic process"/>
    <property type="evidence" value="ECO:0007669"/>
    <property type="project" value="TreeGrafter"/>
</dbReference>